<organism evidence="1 2">
    <name type="scientific">Potamilus streckersoni</name>
    <dbReference type="NCBI Taxonomy" id="2493646"/>
    <lineage>
        <taxon>Eukaryota</taxon>
        <taxon>Metazoa</taxon>
        <taxon>Spiralia</taxon>
        <taxon>Lophotrochozoa</taxon>
        <taxon>Mollusca</taxon>
        <taxon>Bivalvia</taxon>
        <taxon>Autobranchia</taxon>
        <taxon>Heteroconchia</taxon>
        <taxon>Palaeoheterodonta</taxon>
        <taxon>Unionida</taxon>
        <taxon>Unionoidea</taxon>
        <taxon>Unionidae</taxon>
        <taxon>Ambleminae</taxon>
        <taxon>Lampsilini</taxon>
        <taxon>Potamilus</taxon>
    </lineage>
</organism>
<reference evidence="1" key="3">
    <citation type="submission" date="2023-05" db="EMBL/GenBank/DDBJ databases">
        <authorList>
            <person name="Smith C.H."/>
        </authorList>
    </citation>
    <scope>NUCLEOTIDE SEQUENCE</scope>
    <source>
        <strain evidence="1">CHS0354</strain>
        <tissue evidence="1">Mantle</tissue>
    </source>
</reference>
<proteinExistence type="predicted"/>
<protein>
    <submittedName>
        <fullName evidence="1">Uncharacterized protein</fullName>
    </submittedName>
</protein>
<gene>
    <name evidence="1" type="ORF">CHS0354_007486</name>
</gene>
<sequence>MKNFIGKPRICRRPEIVAETMEHALFAEYPKLDYYIGIDAKYFFRPLEFLPNFVADYILGWPAPYGELIEELKK</sequence>
<reference evidence="1" key="1">
    <citation type="journal article" date="2021" name="Genome Biol. Evol.">
        <title>A High-Quality Reference Genome for a Parasitic Bivalve with Doubly Uniparental Inheritance (Bivalvia: Unionida).</title>
        <authorList>
            <person name="Smith C.H."/>
        </authorList>
    </citation>
    <scope>NUCLEOTIDE SEQUENCE</scope>
    <source>
        <strain evidence="1">CHS0354</strain>
    </source>
</reference>
<reference evidence="1" key="2">
    <citation type="journal article" date="2021" name="Genome Biol. Evol.">
        <title>Developing a high-quality reference genome for a parasitic bivalve with doubly uniparental inheritance (Bivalvia: Unionida).</title>
        <authorList>
            <person name="Smith C.H."/>
        </authorList>
    </citation>
    <scope>NUCLEOTIDE SEQUENCE</scope>
    <source>
        <strain evidence="1">CHS0354</strain>
        <tissue evidence="1">Mantle</tissue>
    </source>
</reference>
<keyword evidence="2" id="KW-1185">Reference proteome</keyword>
<dbReference type="EMBL" id="JAEAOA010000514">
    <property type="protein sequence ID" value="KAK3605411.1"/>
    <property type="molecule type" value="Genomic_DNA"/>
</dbReference>
<evidence type="ECO:0000313" key="2">
    <source>
        <dbReference type="Proteomes" id="UP001195483"/>
    </source>
</evidence>
<accession>A0AAE0T844</accession>
<comment type="caution">
    <text evidence="1">The sequence shown here is derived from an EMBL/GenBank/DDBJ whole genome shotgun (WGS) entry which is preliminary data.</text>
</comment>
<dbReference type="Proteomes" id="UP001195483">
    <property type="component" value="Unassembled WGS sequence"/>
</dbReference>
<evidence type="ECO:0000313" key="1">
    <source>
        <dbReference type="EMBL" id="KAK3605411.1"/>
    </source>
</evidence>
<name>A0AAE0T844_9BIVA</name>
<dbReference type="AlphaFoldDB" id="A0AAE0T844"/>